<sequence length="280" mass="31146">MNIAAVCLDLDGTLLTSNGTISEENIRAVQDLDKFNVQVILASGRPEESLKNFTIRNLHIPTYKICFNGALVVSPTGTIIKKSLLNSQDVFKVVTLAEKNKIAVNFSTQDKWINFDPGNNFERVDKYNETLNDIRINTLSQMKQLYAKKKVSVLKIGMHISNKQLLKKMNKNLHQLPINVVHSDSEFLEATAKNVSKFSAVQTISKTAGWNINDVMAFGDYENDLEIVSNVGHGVAMRNGIEPIKRAAEFVTKSNDKNGVAVVLNSLMKDGVYPNLNYKG</sequence>
<dbReference type="GO" id="GO:0005829">
    <property type="term" value="C:cytosol"/>
    <property type="evidence" value="ECO:0007669"/>
    <property type="project" value="TreeGrafter"/>
</dbReference>
<protein>
    <submittedName>
        <fullName evidence="1">Hydrolase (HAD superfamily)</fullName>
    </submittedName>
</protein>
<dbReference type="Gene3D" id="3.30.1240.10">
    <property type="match status" value="1"/>
</dbReference>
<dbReference type="PANTHER" id="PTHR10000:SF8">
    <property type="entry name" value="HAD SUPERFAMILY HYDROLASE-LIKE, TYPE 3"/>
    <property type="match status" value="1"/>
</dbReference>
<dbReference type="NCBIfam" id="TIGR01484">
    <property type="entry name" value="HAD-SF-IIB"/>
    <property type="match status" value="1"/>
</dbReference>
<dbReference type="SUPFAM" id="SSF56784">
    <property type="entry name" value="HAD-like"/>
    <property type="match status" value="1"/>
</dbReference>
<dbReference type="InterPro" id="IPR000150">
    <property type="entry name" value="Cof"/>
</dbReference>
<keyword evidence="3" id="KW-1185">Reference proteome</keyword>
<dbReference type="InterPro" id="IPR006379">
    <property type="entry name" value="HAD-SF_hydro_IIB"/>
</dbReference>
<dbReference type="EMBL" id="CP012288">
    <property type="protein sequence ID" value="AMV67964.1"/>
    <property type="molecule type" value="Genomic_DNA"/>
</dbReference>
<dbReference type="PANTHER" id="PTHR10000">
    <property type="entry name" value="PHOSPHOSERINE PHOSPHATASE"/>
    <property type="match status" value="1"/>
</dbReference>
<dbReference type="KEGG" id="pdm:ADU72_2043"/>
<dbReference type="GO" id="GO:0000287">
    <property type="term" value="F:magnesium ion binding"/>
    <property type="evidence" value="ECO:0007669"/>
    <property type="project" value="TreeGrafter"/>
</dbReference>
<dbReference type="InterPro" id="IPR023214">
    <property type="entry name" value="HAD_sf"/>
</dbReference>
<evidence type="ECO:0000313" key="2">
    <source>
        <dbReference type="EMBL" id="AMV67964.1"/>
    </source>
</evidence>
<evidence type="ECO:0000313" key="1">
    <source>
        <dbReference type="EMBL" id="AMV62179.1"/>
    </source>
</evidence>
<accession>A0A143AW03</accession>
<reference evidence="3 4" key="1">
    <citation type="journal article" date="2016" name="PLoS ONE">
        <title>The Identification of Novel Diagnostic Marker Genes for the Detection of Beer Spoiling Pediococcus damnosus Strains Using the BlAst Diagnostic Gene findEr.</title>
        <authorList>
            <person name="Behr J."/>
            <person name="Geissler A.J."/>
            <person name="Schmid J."/>
            <person name="Zehe A."/>
            <person name="Vogel R.F."/>
        </authorList>
    </citation>
    <scope>NUCLEOTIDE SEQUENCE [LARGE SCALE GENOMIC DNA]</scope>
    <source>
        <strain evidence="1 4">TMW 2.1533</strain>
        <strain evidence="2 3">TMW 2.1535</strain>
    </source>
</reference>
<keyword evidence="1" id="KW-0378">Hydrolase</keyword>
<dbReference type="Pfam" id="PF08282">
    <property type="entry name" value="Hydrolase_3"/>
    <property type="match status" value="1"/>
</dbReference>
<dbReference type="InterPro" id="IPR036412">
    <property type="entry name" value="HAD-like_sf"/>
</dbReference>
<dbReference type="Proteomes" id="UP000076405">
    <property type="component" value="Chromosome"/>
</dbReference>
<dbReference type="SFLD" id="SFLDG01140">
    <property type="entry name" value="C2.B:_Phosphomannomutase_and_P"/>
    <property type="match status" value="1"/>
</dbReference>
<dbReference type="Gene3D" id="3.40.50.1000">
    <property type="entry name" value="HAD superfamily/HAD-like"/>
    <property type="match status" value="1"/>
</dbReference>
<name>A0A143AW03_9LACO</name>
<dbReference type="NCBIfam" id="TIGR00099">
    <property type="entry name" value="Cof-subfamily"/>
    <property type="match status" value="1"/>
</dbReference>
<dbReference type="EMBL" id="CP012275">
    <property type="protein sequence ID" value="AMV62179.1"/>
    <property type="molecule type" value="Genomic_DNA"/>
</dbReference>
<evidence type="ECO:0000313" key="4">
    <source>
        <dbReference type="Proteomes" id="UP000076405"/>
    </source>
</evidence>
<dbReference type="AlphaFoldDB" id="A0A143AW03"/>
<evidence type="ECO:0000313" key="3">
    <source>
        <dbReference type="Proteomes" id="UP000076244"/>
    </source>
</evidence>
<dbReference type="Proteomes" id="UP000076244">
    <property type="component" value="Chromosome"/>
</dbReference>
<dbReference type="CDD" id="cd07516">
    <property type="entry name" value="HAD_Pase"/>
    <property type="match status" value="1"/>
</dbReference>
<dbReference type="OrthoDB" id="9781413at2"/>
<dbReference type="SFLD" id="SFLDS00003">
    <property type="entry name" value="Haloacid_Dehalogenase"/>
    <property type="match status" value="1"/>
</dbReference>
<dbReference type="GO" id="GO:0016791">
    <property type="term" value="F:phosphatase activity"/>
    <property type="evidence" value="ECO:0007669"/>
    <property type="project" value="TreeGrafter"/>
</dbReference>
<dbReference type="RefSeq" id="WP_062904420.1">
    <property type="nucleotide sequence ID" value="NZ_CP012275.1"/>
</dbReference>
<organism evidence="1 4">
    <name type="scientific">Pediococcus damnosus</name>
    <dbReference type="NCBI Taxonomy" id="51663"/>
    <lineage>
        <taxon>Bacteria</taxon>
        <taxon>Bacillati</taxon>
        <taxon>Bacillota</taxon>
        <taxon>Bacilli</taxon>
        <taxon>Lactobacillales</taxon>
        <taxon>Lactobacillaceae</taxon>
        <taxon>Pediococcus</taxon>
    </lineage>
</organism>
<gene>
    <name evidence="1" type="ORF">ADU70_0681</name>
    <name evidence="2" type="ORF">ADU72_2043</name>
</gene>
<proteinExistence type="predicted"/>
<dbReference type="PROSITE" id="PS01228">
    <property type="entry name" value="COF_1"/>
    <property type="match status" value="1"/>
</dbReference>